<proteinExistence type="predicted"/>
<evidence type="ECO:0000313" key="3">
    <source>
        <dbReference type="EMBL" id="WAI50807.1"/>
    </source>
</evidence>
<evidence type="ECO:0000313" key="4">
    <source>
        <dbReference type="Proteomes" id="UP001163624"/>
    </source>
</evidence>
<gene>
    <name evidence="3" type="ORF">OU419_05995</name>
</gene>
<keyword evidence="4" id="KW-1185">Reference proteome</keyword>
<dbReference type="RefSeq" id="WP_254470909.1">
    <property type="nucleotide sequence ID" value="NZ_CP113432.1"/>
</dbReference>
<reference evidence="3" key="1">
    <citation type="submission" date="2022-11" db="EMBL/GenBank/DDBJ databases">
        <title>Pseudomonas triclosanedens sp. nov., a triclosan degrader isolated from activated sludge.</title>
        <authorList>
            <person name="Yin Y."/>
            <person name="Lu Z."/>
        </authorList>
    </citation>
    <scope>NUCLEOTIDE SEQUENCE</scope>
    <source>
        <strain evidence="3">ZM23</strain>
    </source>
</reference>
<dbReference type="PRINTS" id="PR00420">
    <property type="entry name" value="RNGMNOXGNASE"/>
</dbReference>
<feature type="domain" description="FAD dependent oxidoreductase" evidence="2">
    <location>
        <begin position="36"/>
        <end position="388"/>
    </location>
</feature>
<sequence length="437" mass="48476">MIDKKYLTSDFRELPYWWDKAPLVVEQQVDLPATADVAIVGSGFSGLSAALTLARAGKRVVVIDAEDCGYGASRRNAGFLGRTLKRSHEWLAKHHSEQYADTVYKELNEALHLVEQVVDEEGIDCFRTTCGRFIGATSPAHFKLLEKELSRNRQVLGSDYQMISKEEQHREIKTDVYFGGAVIPDLGSIHPGLYHDGLLRKAREAGVVFLGRTNVLGISSAATGHSVTTTRGKIKASHVVIGTNGYSSDLMPWLHRRIIPFTGYIIATEVLPQGKLEELLPNRRTYLETVMNINFIRPAPDTNRILFGGLTGTNVPGPLDLADQLRNIMLKILPDLGADVRLSHAWSGKCGGTFDFMPHIGVKDGVHYAMGYNFAGVPMGTYLGRKMALKILGDKAGDSIFESFNFPSMPFYHGNPWFVPMAMKMFDMKDRWIALVG</sequence>
<dbReference type="Gene3D" id="3.30.9.10">
    <property type="entry name" value="D-Amino Acid Oxidase, subunit A, domain 2"/>
    <property type="match status" value="1"/>
</dbReference>
<evidence type="ECO:0000259" key="2">
    <source>
        <dbReference type="Pfam" id="PF01266"/>
    </source>
</evidence>
<dbReference type="Gene3D" id="3.50.50.60">
    <property type="entry name" value="FAD/NAD(P)-binding domain"/>
    <property type="match status" value="1"/>
</dbReference>
<dbReference type="PANTHER" id="PTHR13847">
    <property type="entry name" value="SARCOSINE DEHYDROGENASE-RELATED"/>
    <property type="match status" value="1"/>
</dbReference>
<organism evidence="3 4">
    <name type="scientific">Pseudomonas triclosanedens</name>
    <dbReference type="NCBI Taxonomy" id="2961893"/>
    <lineage>
        <taxon>Bacteria</taxon>
        <taxon>Pseudomonadati</taxon>
        <taxon>Pseudomonadota</taxon>
        <taxon>Gammaproteobacteria</taxon>
        <taxon>Pseudomonadales</taxon>
        <taxon>Pseudomonadaceae</taxon>
        <taxon>Pseudomonas</taxon>
    </lineage>
</organism>
<evidence type="ECO:0000256" key="1">
    <source>
        <dbReference type="ARBA" id="ARBA00023002"/>
    </source>
</evidence>
<dbReference type="PANTHER" id="PTHR13847:SF281">
    <property type="entry name" value="FAD DEPENDENT OXIDOREDUCTASE DOMAIN-CONTAINING PROTEIN"/>
    <property type="match status" value="1"/>
</dbReference>
<accession>A0ABY7A0R9</accession>
<dbReference type="SUPFAM" id="SSF51905">
    <property type="entry name" value="FAD/NAD(P)-binding domain"/>
    <property type="match status" value="1"/>
</dbReference>
<dbReference type="EMBL" id="CP113432">
    <property type="protein sequence ID" value="WAI50807.1"/>
    <property type="molecule type" value="Genomic_DNA"/>
</dbReference>
<name>A0ABY7A0R9_9PSED</name>
<dbReference type="Pfam" id="PF01266">
    <property type="entry name" value="DAO"/>
    <property type="match status" value="1"/>
</dbReference>
<keyword evidence="1" id="KW-0560">Oxidoreductase</keyword>
<dbReference type="InterPro" id="IPR006076">
    <property type="entry name" value="FAD-dep_OxRdtase"/>
</dbReference>
<dbReference type="Proteomes" id="UP001163624">
    <property type="component" value="Chromosome"/>
</dbReference>
<dbReference type="InterPro" id="IPR036188">
    <property type="entry name" value="FAD/NAD-bd_sf"/>
</dbReference>
<protein>
    <submittedName>
        <fullName evidence="3">FAD-binding oxidoreductase</fullName>
    </submittedName>
</protein>